<dbReference type="InterPro" id="IPR014352">
    <property type="entry name" value="FERM/acyl-CoA-bd_prot_sf"/>
</dbReference>
<feature type="region of interest" description="Disordered" evidence="3">
    <location>
        <begin position="185"/>
        <end position="205"/>
    </location>
</feature>
<dbReference type="EMBL" id="BTSY01000003">
    <property type="protein sequence ID" value="GMT20052.1"/>
    <property type="molecule type" value="Genomic_DNA"/>
</dbReference>
<dbReference type="Gene3D" id="1.20.80.10">
    <property type="match status" value="1"/>
</dbReference>
<evidence type="ECO:0000256" key="2">
    <source>
        <dbReference type="ARBA" id="ARBA00059808"/>
    </source>
</evidence>
<evidence type="ECO:0000313" key="6">
    <source>
        <dbReference type="EMBL" id="GMT20052.1"/>
    </source>
</evidence>
<gene>
    <name evidence="6" type="ORF">PFISCL1PPCAC_11349</name>
</gene>
<dbReference type="PANTHER" id="PTHR23310:SF120">
    <property type="entry name" value="ACYL-COA-BINDING PROTEIN HOMOLOG 3"/>
    <property type="match status" value="1"/>
</dbReference>
<dbReference type="PRINTS" id="PR00689">
    <property type="entry name" value="ACOABINDINGP"/>
</dbReference>
<accession>A0AAV5VPT3</accession>
<comment type="function">
    <text evidence="2">Binds medium- and long-chain acyl-CoA esters with very high affinity and may function as an intracellular carrier of acyl-CoA esters.</text>
</comment>
<feature type="domain" description="ACB" evidence="5">
    <location>
        <begin position="22"/>
        <end position="111"/>
    </location>
</feature>
<keyword evidence="1" id="KW-0446">Lipid-binding</keyword>
<dbReference type="FunFam" id="1.20.80.10:FF:000010">
    <property type="entry name" value="Acyl-CoA-binding domain-containing protein 5"/>
    <property type="match status" value="1"/>
</dbReference>
<evidence type="ECO:0000256" key="1">
    <source>
        <dbReference type="ARBA" id="ARBA00023121"/>
    </source>
</evidence>
<feature type="non-terminal residue" evidence="6">
    <location>
        <position position="1"/>
    </location>
</feature>
<dbReference type="GO" id="GO:0019915">
    <property type="term" value="P:lipid storage"/>
    <property type="evidence" value="ECO:0007669"/>
    <property type="project" value="UniProtKB-ARBA"/>
</dbReference>
<evidence type="ECO:0000259" key="5">
    <source>
        <dbReference type="PROSITE" id="PS51228"/>
    </source>
</evidence>
<proteinExistence type="predicted"/>
<keyword evidence="4" id="KW-0472">Membrane</keyword>
<dbReference type="SUPFAM" id="SSF47027">
    <property type="entry name" value="Acyl-CoA binding protein"/>
    <property type="match status" value="1"/>
</dbReference>
<evidence type="ECO:0000256" key="4">
    <source>
        <dbReference type="SAM" id="Phobius"/>
    </source>
</evidence>
<dbReference type="Proteomes" id="UP001432322">
    <property type="component" value="Unassembled WGS sequence"/>
</dbReference>
<dbReference type="PANTHER" id="PTHR23310">
    <property type="entry name" value="ACYL-COA-BINDING PROTEIN, ACBP"/>
    <property type="match status" value="1"/>
</dbReference>
<dbReference type="PROSITE" id="PS51228">
    <property type="entry name" value="ACB_2"/>
    <property type="match status" value="1"/>
</dbReference>
<protein>
    <recommendedName>
        <fullName evidence="5">ACB domain-containing protein</fullName>
    </recommendedName>
</protein>
<dbReference type="AlphaFoldDB" id="A0AAV5VPT3"/>
<feature type="compositionally biased region" description="Polar residues" evidence="3">
    <location>
        <begin position="190"/>
        <end position="200"/>
    </location>
</feature>
<sequence>RKRVTMNENLNQEQVCDGPYSLEEKFQACVDIIQNLPKTGPVPTTYVEMLTMYALFKQATHGPCNVTQPGFWNVIERYKWDAWNRLGEMDKDEAMETYVAGVLEKVDYCADQWDWDEMLTKYAKDYDKLEPILREKFRIIDRELIKADGTKDRRSRTSSSRATGVLSFTPDRKKTREQLSVEIPAEKETALTNESATPNDPLSDAEYCDARDDRSISRSSSFSLHDPQQISPGRVKSLKAYCARMDVELRAINAALTALTTASDARYQTIMKLIKNSAIYIAVPSRLSWRSLFFFLIWPFIVHWALKYFGGAHILY</sequence>
<feature type="region of interest" description="Disordered" evidence="3">
    <location>
        <begin position="150"/>
        <end position="169"/>
    </location>
</feature>
<evidence type="ECO:0000256" key="3">
    <source>
        <dbReference type="SAM" id="MobiDB-lite"/>
    </source>
</evidence>
<reference evidence="6" key="1">
    <citation type="submission" date="2023-10" db="EMBL/GenBank/DDBJ databases">
        <title>Genome assembly of Pristionchus species.</title>
        <authorList>
            <person name="Yoshida K."/>
            <person name="Sommer R.J."/>
        </authorList>
    </citation>
    <scope>NUCLEOTIDE SEQUENCE</scope>
    <source>
        <strain evidence="6">RS5133</strain>
    </source>
</reference>
<keyword evidence="7" id="KW-1185">Reference proteome</keyword>
<dbReference type="InterPro" id="IPR000582">
    <property type="entry name" value="Acyl-CoA-binding_protein"/>
</dbReference>
<comment type="caution">
    <text evidence="6">The sequence shown here is derived from an EMBL/GenBank/DDBJ whole genome shotgun (WGS) entry which is preliminary data.</text>
</comment>
<dbReference type="Pfam" id="PF00887">
    <property type="entry name" value="ACBP"/>
    <property type="match status" value="1"/>
</dbReference>
<organism evidence="6 7">
    <name type="scientific">Pristionchus fissidentatus</name>
    <dbReference type="NCBI Taxonomy" id="1538716"/>
    <lineage>
        <taxon>Eukaryota</taxon>
        <taxon>Metazoa</taxon>
        <taxon>Ecdysozoa</taxon>
        <taxon>Nematoda</taxon>
        <taxon>Chromadorea</taxon>
        <taxon>Rhabditida</taxon>
        <taxon>Rhabditina</taxon>
        <taxon>Diplogasteromorpha</taxon>
        <taxon>Diplogasteroidea</taxon>
        <taxon>Neodiplogasteridae</taxon>
        <taxon>Pristionchus</taxon>
    </lineage>
</organism>
<name>A0AAV5VPT3_9BILA</name>
<dbReference type="GO" id="GO:0006631">
    <property type="term" value="P:fatty acid metabolic process"/>
    <property type="evidence" value="ECO:0007669"/>
    <property type="project" value="TreeGrafter"/>
</dbReference>
<evidence type="ECO:0000313" key="7">
    <source>
        <dbReference type="Proteomes" id="UP001432322"/>
    </source>
</evidence>
<feature type="transmembrane region" description="Helical" evidence="4">
    <location>
        <begin position="287"/>
        <end position="306"/>
    </location>
</feature>
<keyword evidence="4" id="KW-1133">Transmembrane helix</keyword>
<keyword evidence="4" id="KW-0812">Transmembrane</keyword>
<dbReference type="GO" id="GO:0005737">
    <property type="term" value="C:cytoplasm"/>
    <property type="evidence" value="ECO:0007669"/>
    <property type="project" value="TreeGrafter"/>
</dbReference>
<dbReference type="GO" id="GO:0000062">
    <property type="term" value="F:fatty-acyl-CoA binding"/>
    <property type="evidence" value="ECO:0007669"/>
    <property type="project" value="InterPro"/>
</dbReference>
<dbReference type="InterPro" id="IPR035984">
    <property type="entry name" value="Acyl-CoA-binding_sf"/>
</dbReference>